<feature type="signal peptide" evidence="1">
    <location>
        <begin position="1"/>
        <end position="25"/>
    </location>
</feature>
<protein>
    <submittedName>
        <fullName evidence="2">Uncharacterized protein</fullName>
    </submittedName>
</protein>
<sequence length="134" mass="14190">MISRFWFRFCVFTLLCAPLTGVAAAHHGHSHKQAAVTGFDGTYRIDIKTTDGTGSCARSYTGTIKVQNFRVIAMSDPAATAAGGILDDGTVSIALRKNDQVANVGGKMKGGTGKGFWSSPTAFCGGLWQAERED</sequence>
<feature type="chain" id="PRO_5017582148" evidence="1">
    <location>
        <begin position="26"/>
        <end position="134"/>
    </location>
</feature>
<dbReference type="RefSeq" id="WP_115836206.1">
    <property type="nucleotide sequence ID" value="NZ_CP025086.1"/>
</dbReference>
<proteinExistence type="predicted"/>
<comment type="caution">
    <text evidence="2">The sequence shown here is derived from an EMBL/GenBank/DDBJ whole genome shotgun (WGS) entry which is preliminary data.</text>
</comment>
<name>A0A3D9YZL2_9HYPH</name>
<evidence type="ECO:0000313" key="2">
    <source>
        <dbReference type="EMBL" id="REF88087.1"/>
    </source>
</evidence>
<dbReference type="EMBL" id="QUMO01000002">
    <property type="protein sequence ID" value="REF88087.1"/>
    <property type="molecule type" value="Genomic_DNA"/>
</dbReference>
<keyword evidence="1" id="KW-0732">Signal</keyword>
<dbReference type="AlphaFoldDB" id="A0A3D9YZL2"/>
<dbReference type="Proteomes" id="UP000256900">
    <property type="component" value="Unassembled WGS sequence"/>
</dbReference>
<accession>A0A3D9YZL2</accession>
<evidence type="ECO:0000256" key="1">
    <source>
        <dbReference type="SAM" id="SignalP"/>
    </source>
</evidence>
<evidence type="ECO:0000313" key="3">
    <source>
        <dbReference type="Proteomes" id="UP000256900"/>
    </source>
</evidence>
<gene>
    <name evidence="2" type="ORF">DES32_1728</name>
</gene>
<organism evidence="2 3">
    <name type="scientific">Methylovirgula ligni</name>
    <dbReference type="NCBI Taxonomy" id="569860"/>
    <lineage>
        <taxon>Bacteria</taxon>
        <taxon>Pseudomonadati</taxon>
        <taxon>Pseudomonadota</taxon>
        <taxon>Alphaproteobacteria</taxon>
        <taxon>Hyphomicrobiales</taxon>
        <taxon>Beijerinckiaceae</taxon>
        <taxon>Methylovirgula</taxon>
    </lineage>
</organism>
<reference evidence="2 3" key="1">
    <citation type="submission" date="2018-08" db="EMBL/GenBank/DDBJ databases">
        <title>Genomic Encyclopedia of Type Strains, Phase IV (KMG-IV): sequencing the most valuable type-strain genomes for metagenomic binning, comparative biology and taxonomic classification.</title>
        <authorList>
            <person name="Goeker M."/>
        </authorList>
    </citation>
    <scope>NUCLEOTIDE SEQUENCE [LARGE SCALE GENOMIC DNA]</scope>
    <source>
        <strain evidence="2 3">BW863</strain>
    </source>
</reference>
<keyword evidence="3" id="KW-1185">Reference proteome</keyword>